<feature type="compositionally biased region" description="Low complexity" evidence="1">
    <location>
        <begin position="1"/>
        <end position="23"/>
    </location>
</feature>
<keyword evidence="3" id="KW-1185">Reference proteome</keyword>
<comment type="caution">
    <text evidence="2">The sequence shown here is derived from an EMBL/GenBank/DDBJ whole genome shotgun (WGS) entry which is preliminary data.</text>
</comment>
<evidence type="ECO:0000313" key="2">
    <source>
        <dbReference type="EMBL" id="MFB9074708.1"/>
    </source>
</evidence>
<evidence type="ECO:0000313" key="3">
    <source>
        <dbReference type="Proteomes" id="UP001589575"/>
    </source>
</evidence>
<accession>A0ABV5G6Y1</accession>
<reference evidence="2 3" key="1">
    <citation type="submission" date="2024-09" db="EMBL/GenBank/DDBJ databases">
        <authorList>
            <person name="Sun Q."/>
            <person name="Mori K."/>
        </authorList>
    </citation>
    <scope>NUCLEOTIDE SEQUENCE [LARGE SCALE GENOMIC DNA]</scope>
    <source>
        <strain evidence="2 3">CCM 7609</strain>
    </source>
</reference>
<dbReference type="EMBL" id="JBHMFI010000002">
    <property type="protein sequence ID" value="MFB9074708.1"/>
    <property type="molecule type" value="Genomic_DNA"/>
</dbReference>
<dbReference type="Proteomes" id="UP001589575">
    <property type="component" value="Unassembled WGS sequence"/>
</dbReference>
<sequence length="99" mass="10574">MRVPDAPTGTAPWTAGAASGCGPVPVPAPGSTPPDSADPRLQPQPQPSCRTTVIIRVARQDRCGTRFVRPSLQSVPPRTTSTCTWSRWRRISLPGSEAR</sequence>
<feature type="region of interest" description="Disordered" evidence="1">
    <location>
        <begin position="1"/>
        <end position="49"/>
    </location>
</feature>
<protein>
    <submittedName>
        <fullName evidence="2">Uncharacterized protein</fullName>
    </submittedName>
</protein>
<gene>
    <name evidence="2" type="ORF">ACFFX0_27365</name>
</gene>
<name>A0ABV5G6Y1_9MICC</name>
<evidence type="ECO:0000256" key="1">
    <source>
        <dbReference type="SAM" id="MobiDB-lite"/>
    </source>
</evidence>
<dbReference type="PROSITE" id="PS51257">
    <property type="entry name" value="PROKAR_LIPOPROTEIN"/>
    <property type="match status" value="1"/>
</dbReference>
<proteinExistence type="predicted"/>
<organism evidence="2 3">
    <name type="scientific">Citricoccus parietis</name>
    <dbReference type="NCBI Taxonomy" id="592307"/>
    <lineage>
        <taxon>Bacteria</taxon>
        <taxon>Bacillati</taxon>
        <taxon>Actinomycetota</taxon>
        <taxon>Actinomycetes</taxon>
        <taxon>Micrococcales</taxon>
        <taxon>Micrococcaceae</taxon>
        <taxon>Citricoccus</taxon>
    </lineage>
</organism>